<dbReference type="GeneID" id="90765988"/>
<sequence length="175" mass="19024">MLRYMVILGMVAFAAVAFSDFVSDNPQAVQSAARVGAPVVDETERGSGPVSLSGTERLRADPRGHHVAEFRLNNHRVAGMIDTGATTIAINQSTAKRAGIRLTEADFVYRAQTANGTVRAARAVLDEVRVGSIRVRDVEAMVLEDRALSTVLIGMSFMNRLRSFSYENGTLVLKR</sequence>
<dbReference type="InterPro" id="IPR011969">
    <property type="entry name" value="Clan_AA_Asp_peptidase_C"/>
</dbReference>
<dbReference type="EMBL" id="CP036532">
    <property type="protein sequence ID" value="QBK29412.1"/>
    <property type="molecule type" value="Genomic_DNA"/>
</dbReference>
<dbReference type="Gene3D" id="2.40.70.10">
    <property type="entry name" value="Acid Proteases"/>
    <property type="match status" value="1"/>
</dbReference>
<accession>A0A4P6UWE9</accession>
<dbReference type="GO" id="GO:0008233">
    <property type="term" value="F:peptidase activity"/>
    <property type="evidence" value="ECO:0007669"/>
    <property type="project" value="UniProtKB-KW"/>
</dbReference>
<dbReference type="Pfam" id="PF13975">
    <property type="entry name" value="gag-asp_proteas"/>
    <property type="match status" value="1"/>
</dbReference>
<keyword evidence="3" id="KW-1185">Reference proteome</keyword>
<name>A0A4P6UWE9_9HYPH</name>
<evidence type="ECO:0000313" key="3">
    <source>
        <dbReference type="Proteomes" id="UP000293719"/>
    </source>
</evidence>
<gene>
    <name evidence="2" type="ORF">E0E05_01660</name>
</gene>
<proteinExistence type="predicted"/>
<feature type="chain" id="PRO_5020576458" evidence="1">
    <location>
        <begin position="18"/>
        <end position="175"/>
    </location>
</feature>
<evidence type="ECO:0000313" key="2">
    <source>
        <dbReference type="EMBL" id="QBK29412.1"/>
    </source>
</evidence>
<dbReference type="InterPro" id="IPR034122">
    <property type="entry name" value="Retropepsin-like_bacterial"/>
</dbReference>
<keyword evidence="2" id="KW-0645">Protease</keyword>
<dbReference type="EC" id="3.4.23.-" evidence="2"/>
<dbReference type="KEGG" id="rpod:E0E05_01660"/>
<dbReference type="CDD" id="cd05483">
    <property type="entry name" value="retropepsin_like_bacteria"/>
    <property type="match status" value="1"/>
</dbReference>
<dbReference type="SUPFAM" id="SSF50630">
    <property type="entry name" value="Acid proteases"/>
    <property type="match status" value="1"/>
</dbReference>
<keyword evidence="2" id="KW-0378">Hydrolase</keyword>
<evidence type="ECO:0000256" key="1">
    <source>
        <dbReference type="SAM" id="SignalP"/>
    </source>
</evidence>
<dbReference type="OrthoDB" id="7595324at2"/>
<protein>
    <submittedName>
        <fullName evidence="2">TIGR02281 family clan AA aspartic protease</fullName>
        <ecNumber evidence="2">3.4.23.-</ecNumber>
    </submittedName>
</protein>
<dbReference type="RefSeq" id="WP_131615114.1">
    <property type="nucleotide sequence ID" value="NZ_CP036532.1"/>
</dbReference>
<feature type="signal peptide" evidence="1">
    <location>
        <begin position="1"/>
        <end position="17"/>
    </location>
</feature>
<dbReference type="AlphaFoldDB" id="A0A4P6UWE9"/>
<dbReference type="Proteomes" id="UP000293719">
    <property type="component" value="Chromosome"/>
</dbReference>
<dbReference type="NCBIfam" id="TIGR02281">
    <property type="entry name" value="clan_AA_DTGA"/>
    <property type="match status" value="1"/>
</dbReference>
<keyword evidence="1" id="KW-0732">Signal</keyword>
<reference evidence="2 3" key="1">
    <citation type="journal article" date="2017" name="Int. J. Syst. Evol. Microbiol.">
        <title>Roseitalea porphyridii gen. nov., sp. nov., isolated from a red alga, and reclassification of Hoeflea suaedae Chung et al. 2013 as Pseudohoeflea suaedae gen. nov., comb. nov.</title>
        <authorList>
            <person name="Hyeon J.W."/>
            <person name="Jeong S.E."/>
            <person name="Baek K."/>
            <person name="Jeon C.O."/>
        </authorList>
    </citation>
    <scope>NUCLEOTIDE SEQUENCE [LARGE SCALE GENOMIC DNA]</scope>
    <source>
        <strain evidence="2 3">MA7-20</strain>
    </source>
</reference>
<dbReference type="InterPro" id="IPR021109">
    <property type="entry name" value="Peptidase_aspartic_dom_sf"/>
</dbReference>
<organism evidence="2 3">
    <name type="scientific">Roseitalea porphyridii</name>
    <dbReference type="NCBI Taxonomy" id="1852022"/>
    <lineage>
        <taxon>Bacteria</taxon>
        <taxon>Pseudomonadati</taxon>
        <taxon>Pseudomonadota</taxon>
        <taxon>Alphaproteobacteria</taxon>
        <taxon>Hyphomicrobiales</taxon>
        <taxon>Ahrensiaceae</taxon>
        <taxon>Roseitalea</taxon>
    </lineage>
</organism>
<dbReference type="GO" id="GO:0006508">
    <property type="term" value="P:proteolysis"/>
    <property type="evidence" value="ECO:0007669"/>
    <property type="project" value="UniProtKB-KW"/>
</dbReference>